<feature type="region of interest" description="Disordered" evidence="1">
    <location>
        <begin position="1"/>
        <end position="360"/>
    </location>
</feature>
<organism evidence="2">
    <name type="scientific">uncultured Gemmatimonadota bacterium</name>
    <dbReference type="NCBI Taxonomy" id="203437"/>
    <lineage>
        <taxon>Bacteria</taxon>
        <taxon>Pseudomonadati</taxon>
        <taxon>Gemmatimonadota</taxon>
        <taxon>environmental samples</taxon>
    </lineage>
</organism>
<feature type="compositionally biased region" description="Basic residues" evidence="1">
    <location>
        <begin position="120"/>
        <end position="129"/>
    </location>
</feature>
<feature type="non-terminal residue" evidence="2">
    <location>
        <position position="360"/>
    </location>
</feature>
<evidence type="ECO:0000313" key="2">
    <source>
        <dbReference type="EMBL" id="CAA9337710.1"/>
    </source>
</evidence>
<feature type="compositionally biased region" description="Gly residues" evidence="1">
    <location>
        <begin position="8"/>
        <end position="23"/>
    </location>
</feature>
<dbReference type="EMBL" id="CADCTW010000133">
    <property type="protein sequence ID" value="CAA9337710.1"/>
    <property type="molecule type" value="Genomic_DNA"/>
</dbReference>
<feature type="compositionally biased region" description="Basic residues" evidence="1">
    <location>
        <begin position="59"/>
        <end position="90"/>
    </location>
</feature>
<keyword evidence="2" id="KW-0808">Transferase</keyword>
<dbReference type="EC" id="2.8.1.13" evidence="2"/>
<feature type="non-terminal residue" evidence="2">
    <location>
        <position position="1"/>
    </location>
</feature>
<proteinExistence type="predicted"/>
<evidence type="ECO:0000256" key="1">
    <source>
        <dbReference type="SAM" id="MobiDB-lite"/>
    </source>
</evidence>
<feature type="compositionally biased region" description="Basic residues" evidence="1">
    <location>
        <begin position="136"/>
        <end position="150"/>
    </location>
</feature>
<accession>A0A6J4LR78</accession>
<sequence length="360" mass="39739">GEADRSGGDVGGGGLVGGGGAARGAGAPRDRRDHEDVLLLRGGGERPRQELLRAGRDHGRAKRGGPARHPALRVRRGAGVHARRDRRLRAGVRLGAHSQPLRALQRQHQVPRPAAPRGHAGLRRHRHRPLRADGHGRRRPARAPARRGRQKGPELLPVGAPPGDPPAAHVPAGRAHQAPGARKGPRAGPRHRREGGEHGDLLRPHRQLRGRAGEAPRPRPRRPRPRQAGDDDRRGDRRPRGIRPLHRGPAQGPPRRPQPPPVRPRLAPGHARGRRGHRRGAGAPRGDHRRAELAGIRARRRRPHPGPDPRPRPGRPRHRPLPARRHHLPGPRRAAARRHPRPVRRPVRRPGRPRRGKNRL</sequence>
<feature type="compositionally biased region" description="Basic residues" evidence="1">
    <location>
        <begin position="183"/>
        <end position="193"/>
    </location>
</feature>
<feature type="compositionally biased region" description="Basic residues" evidence="1">
    <location>
        <begin position="312"/>
        <end position="360"/>
    </location>
</feature>
<reference evidence="2" key="1">
    <citation type="submission" date="2020-02" db="EMBL/GenBank/DDBJ databases">
        <authorList>
            <person name="Meier V. D."/>
        </authorList>
    </citation>
    <scope>NUCLEOTIDE SEQUENCE</scope>
    <source>
        <strain evidence="2">AVDCRST_MAG68</strain>
    </source>
</reference>
<dbReference type="GO" id="GO:0103016">
    <property type="term" value="F:tRNA-uridine 2-sulfurtransferase activity"/>
    <property type="evidence" value="ECO:0007669"/>
    <property type="project" value="UniProtKB-EC"/>
</dbReference>
<gene>
    <name evidence="2" type="ORF">AVDCRST_MAG68-3450</name>
</gene>
<feature type="compositionally biased region" description="Basic and acidic residues" evidence="1">
    <location>
        <begin position="194"/>
        <end position="203"/>
    </location>
</feature>
<name>A0A6J4LR78_9BACT</name>
<dbReference type="AlphaFoldDB" id="A0A6J4LR78"/>
<protein>
    <submittedName>
        <fullName evidence="2">tRNA-specific 2-thiouridylase MnmA</fullName>
        <ecNumber evidence="2">2.8.1.13</ecNumber>
    </submittedName>
</protein>
<feature type="compositionally biased region" description="Pro residues" evidence="1">
    <location>
        <begin position="251"/>
        <end position="263"/>
    </location>
</feature>
<feature type="compositionally biased region" description="Basic residues" evidence="1">
    <location>
        <begin position="271"/>
        <end position="280"/>
    </location>
</feature>
<feature type="compositionally biased region" description="Basic and acidic residues" evidence="1">
    <location>
        <begin position="227"/>
        <end position="239"/>
    </location>
</feature>
<feature type="compositionally biased region" description="Basic and acidic residues" evidence="1">
    <location>
        <begin position="28"/>
        <end position="58"/>
    </location>
</feature>